<dbReference type="PANTHER" id="PTHR23272">
    <property type="entry name" value="BED FINGER-RELATED"/>
    <property type="match status" value="1"/>
</dbReference>
<reference evidence="1 2" key="1">
    <citation type="submission" date="2021-06" db="EMBL/GenBank/DDBJ databases">
        <authorList>
            <person name="Kallberg Y."/>
            <person name="Tangrot J."/>
            <person name="Rosling A."/>
        </authorList>
    </citation>
    <scope>NUCLEOTIDE SEQUENCE [LARGE SCALE GENOMIC DNA]</scope>
    <source>
        <strain evidence="1 2">120-4 pot B 10/14</strain>
    </source>
</reference>
<proteinExistence type="predicted"/>
<sequence>QELLKISKENIDNNEQQFLRAISDTPTRWNSSYIAWKRLLQIKRAVKLMEATMGADNDYNIRKDAIRLKSLMIIEEEWIVLEELTMILAPFAEITELLGGSNYSTLSFVWPAIITLTRNCEPLSMNISNEELDLMNMLTIFEEEEEKNIVDLDDDLEIITMADGSTFKFSQPQNTDSLAEKVKEGLYKALSHYWDAPLNCSLIAMLLDPRCKLMKKLDSWERNKATDLLREKYNLLSAGDKNITNVMNVEQNENQISLFSIMFGSDAISKSDKNE</sequence>
<dbReference type="SUPFAM" id="SSF53098">
    <property type="entry name" value="Ribonuclease H-like"/>
    <property type="match status" value="1"/>
</dbReference>
<evidence type="ECO:0000313" key="1">
    <source>
        <dbReference type="EMBL" id="CAG8853053.1"/>
    </source>
</evidence>
<feature type="non-terminal residue" evidence="1">
    <location>
        <position position="275"/>
    </location>
</feature>
<organism evidence="1 2">
    <name type="scientific">Gigaspora margarita</name>
    <dbReference type="NCBI Taxonomy" id="4874"/>
    <lineage>
        <taxon>Eukaryota</taxon>
        <taxon>Fungi</taxon>
        <taxon>Fungi incertae sedis</taxon>
        <taxon>Mucoromycota</taxon>
        <taxon>Glomeromycotina</taxon>
        <taxon>Glomeromycetes</taxon>
        <taxon>Diversisporales</taxon>
        <taxon>Gigasporaceae</taxon>
        <taxon>Gigaspora</taxon>
    </lineage>
</organism>
<keyword evidence="2" id="KW-1185">Reference proteome</keyword>
<feature type="non-terminal residue" evidence="1">
    <location>
        <position position="1"/>
    </location>
</feature>
<comment type="caution">
    <text evidence="1">The sequence shown here is derived from an EMBL/GenBank/DDBJ whole genome shotgun (WGS) entry which is preliminary data.</text>
</comment>
<gene>
    <name evidence="1" type="ORF">GMARGA_LOCUS41874</name>
</gene>
<accession>A0ABN7XCS4</accession>
<dbReference type="InterPro" id="IPR012337">
    <property type="entry name" value="RNaseH-like_sf"/>
</dbReference>
<name>A0ABN7XCS4_GIGMA</name>
<dbReference type="Proteomes" id="UP000789901">
    <property type="component" value="Unassembled WGS sequence"/>
</dbReference>
<dbReference type="EMBL" id="CAJVQB010119346">
    <property type="protein sequence ID" value="CAG8853053.1"/>
    <property type="molecule type" value="Genomic_DNA"/>
</dbReference>
<protein>
    <submittedName>
        <fullName evidence="1">25285_t:CDS:1</fullName>
    </submittedName>
</protein>
<evidence type="ECO:0000313" key="2">
    <source>
        <dbReference type="Proteomes" id="UP000789901"/>
    </source>
</evidence>